<keyword evidence="8" id="KW-1185">Reference proteome</keyword>
<dbReference type="PANTHER" id="PTHR12728">
    <property type="entry name" value="BRIX DOMAIN CONTAINING PROTEIN"/>
    <property type="match status" value="1"/>
</dbReference>
<dbReference type="Proteomes" id="UP000267821">
    <property type="component" value="Unassembled WGS sequence"/>
</dbReference>
<evidence type="ECO:0000256" key="1">
    <source>
        <dbReference type="ARBA" id="ARBA00004604"/>
    </source>
</evidence>
<keyword evidence="3 4" id="KW-0539">Nucleus</keyword>
<dbReference type="EMBL" id="ML121540">
    <property type="protein sequence ID" value="RPB24777.1"/>
    <property type="molecule type" value="Genomic_DNA"/>
</dbReference>
<dbReference type="GO" id="GO:0005730">
    <property type="term" value="C:nucleolus"/>
    <property type="evidence" value="ECO:0007669"/>
    <property type="project" value="UniProtKB-SubCell"/>
</dbReference>
<evidence type="ECO:0000256" key="3">
    <source>
        <dbReference type="ARBA" id="ARBA00023242"/>
    </source>
</evidence>
<dbReference type="GO" id="GO:0000027">
    <property type="term" value="P:ribosomal large subunit assembly"/>
    <property type="evidence" value="ECO:0007669"/>
    <property type="project" value="InterPro"/>
</dbReference>
<comment type="subcellular location">
    <subcellularLocation>
        <location evidence="1 4">Nucleus</location>
        <location evidence="1 4">Nucleolus</location>
    </subcellularLocation>
</comment>
<accession>A0A3N4LPE5</accession>
<dbReference type="STRING" id="1051890.A0A3N4LPE5"/>
<evidence type="ECO:0000256" key="2">
    <source>
        <dbReference type="ARBA" id="ARBA00010782"/>
    </source>
</evidence>
<dbReference type="Pfam" id="PF04427">
    <property type="entry name" value="Brix"/>
    <property type="match status" value="1"/>
</dbReference>
<evidence type="ECO:0000256" key="4">
    <source>
        <dbReference type="RuleBase" id="RU367086"/>
    </source>
</evidence>
<dbReference type="PROSITE" id="PS50833">
    <property type="entry name" value="BRIX"/>
    <property type="match status" value="1"/>
</dbReference>
<sequence>MLRTVKPRNARSKRVLEKREPKVIENPKKTLFLRGTSASELVQTALNDIHSLKKPLTIKFTKKNAIHPFEDSTPLEFFSQKNDTSLVLFASHSKKRPHNLTFLRTFSHRTLDIFEFSLDPDTFLPLSAFKNQKPIIGMKPMLLFCGAPWDSNARLQALKSLFMDFFKGPTVDRVDVEGLQYIIQFSTPEIPPQTEVAGEAGPAPKIHIRAYLLRSLRSGQKLPRIELEEMGPRMDLTLRRVREPEDEMWKEAMKKAKKVEPRTKKNVTMDVMGDKLGRIHTGKQDLNKLQSRKMKGLKRGKDDGEMVVGEEDELVEKVKKTRRE</sequence>
<dbReference type="GO" id="GO:0019843">
    <property type="term" value="F:rRNA binding"/>
    <property type="evidence" value="ECO:0007669"/>
    <property type="project" value="UniProtKB-UniRule"/>
</dbReference>
<dbReference type="InterPro" id="IPR007109">
    <property type="entry name" value="Brix"/>
</dbReference>
<dbReference type="FunCoup" id="A0A3N4LPE5">
    <property type="interactions" value="970"/>
</dbReference>
<dbReference type="OrthoDB" id="407658at2759"/>
<dbReference type="SMART" id="SM00879">
    <property type="entry name" value="Brix"/>
    <property type="match status" value="1"/>
</dbReference>
<dbReference type="AlphaFoldDB" id="A0A3N4LPE5"/>
<dbReference type="InterPro" id="IPR039770">
    <property type="entry name" value="Rpf2"/>
</dbReference>
<feature type="region of interest" description="Disordered" evidence="5">
    <location>
        <begin position="293"/>
        <end position="324"/>
    </location>
</feature>
<evidence type="ECO:0000256" key="5">
    <source>
        <dbReference type="SAM" id="MobiDB-lite"/>
    </source>
</evidence>
<feature type="domain" description="Brix" evidence="6">
    <location>
        <begin position="28"/>
        <end position="247"/>
    </location>
</feature>
<reference evidence="7 8" key="1">
    <citation type="journal article" date="2018" name="Nat. Ecol. Evol.">
        <title>Pezizomycetes genomes reveal the molecular basis of ectomycorrhizal truffle lifestyle.</title>
        <authorList>
            <person name="Murat C."/>
            <person name="Payen T."/>
            <person name="Noel B."/>
            <person name="Kuo A."/>
            <person name="Morin E."/>
            <person name="Chen J."/>
            <person name="Kohler A."/>
            <person name="Krizsan K."/>
            <person name="Balestrini R."/>
            <person name="Da Silva C."/>
            <person name="Montanini B."/>
            <person name="Hainaut M."/>
            <person name="Levati E."/>
            <person name="Barry K.W."/>
            <person name="Belfiori B."/>
            <person name="Cichocki N."/>
            <person name="Clum A."/>
            <person name="Dockter R.B."/>
            <person name="Fauchery L."/>
            <person name="Guy J."/>
            <person name="Iotti M."/>
            <person name="Le Tacon F."/>
            <person name="Lindquist E.A."/>
            <person name="Lipzen A."/>
            <person name="Malagnac F."/>
            <person name="Mello A."/>
            <person name="Molinier V."/>
            <person name="Miyauchi S."/>
            <person name="Poulain J."/>
            <person name="Riccioni C."/>
            <person name="Rubini A."/>
            <person name="Sitrit Y."/>
            <person name="Splivallo R."/>
            <person name="Traeger S."/>
            <person name="Wang M."/>
            <person name="Zifcakova L."/>
            <person name="Wipf D."/>
            <person name="Zambonelli A."/>
            <person name="Paolocci F."/>
            <person name="Nowrousian M."/>
            <person name="Ottonello S."/>
            <person name="Baldrian P."/>
            <person name="Spatafora J.W."/>
            <person name="Henrissat B."/>
            <person name="Nagy L.G."/>
            <person name="Aury J.M."/>
            <person name="Wincker P."/>
            <person name="Grigoriev I.V."/>
            <person name="Bonfante P."/>
            <person name="Martin F.M."/>
        </authorList>
    </citation>
    <scope>NUCLEOTIDE SEQUENCE [LARGE SCALE GENOMIC DNA]</scope>
    <source>
        <strain evidence="7 8">ATCC MYA-4762</strain>
    </source>
</reference>
<protein>
    <recommendedName>
        <fullName evidence="4">Ribosome production factor 2 homolog</fullName>
    </recommendedName>
    <alternativeName>
        <fullName evidence="4">Ribosome biogenesis protein RPF2 homolog</fullName>
    </alternativeName>
</protein>
<evidence type="ECO:0000313" key="8">
    <source>
        <dbReference type="Proteomes" id="UP000267821"/>
    </source>
</evidence>
<comment type="similarity">
    <text evidence="2 4">Belongs to the RPF2 family.</text>
</comment>
<dbReference type="PANTHER" id="PTHR12728:SF0">
    <property type="entry name" value="RIBOSOME PRODUCTION FACTOR 2 HOMOLOG"/>
    <property type="match status" value="1"/>
</dbReference>
<evidence type="ECO:0000259" key="6">
    <source>
        <dbReference type="PROSITE" id="PS50833"/>
    </source>
</evidence>
<proteinExistence type="inferred from homology"/>
<evidence type="ECO:0000313" key="7">
    <source>
        <dbReference type="EMBL" id="RPB24777.1"/>
    </source>
</evidence>
<name>A0A3N4LPE5_9PEZI</name>
<gene>
    <name evidence="7" type="ORF">L211DRAFT_823545</name>
</gene>
<dbReference type="InParanoid" id="A0A3N4LPE5"/>
<dbReference type="GO" id="GO:0000463">
    <property type="term" value="P:maturation of LSU-rRNA from tricistronic rRNA transcript (SSU-rRNA, 5.8S rRNA, LSU-rRNA)"/>
    <property type="evidence" value="ECO:0007669"/>
    <property type="project" value="TreeGrafter"/>
</dbReference>
<organism evidence="7 8">
    <name type="scientific">Terfezia boudieri ATCC MYA-4762</name>
    <dbReference type="NCBI Taxonomy" id="1051890"/>
    <lineage>
        <taxon>Eukaryota</taxon>
        <taxon>Fungi</taxon>
        <taxon>Dikarya</taxon>
        <taxon>Ascomycota</taxon>
        <taxon>Pezizomycotina</taxon>
        <taxon>Pezizomycetes</taxon>
        <taxon>Pezizales</taxon>
        <taxon>Pezizaceae</taxon>
        <taxon>Terfezia</taxon>
    </lineage>
</organism>